<feature type="compositionally biased region" description="Low complexity" evidence="1">
    <location>
        <begin position="88"/>
        <end position="101"/>
    </location>
</feature>
<proteinExistence type="predicted"/>
<feature type="region of interest" description="Disordered" evidence="1">
    <location>
        <begin position="72"/>
        <end position="161"/>
    </location>
</feature>
<feature type="region of interest" description="Disordered" evidence="1">
    <location>
        <begin position="217"/>
        <end position="260"/>
    </location>
</feature>
<keyword evidence="2" id="KW-1185">Reference proteome</keyword>
<dbReference type="Proteomes" id="UP000694888">
    <property type="component" value="Unplaced"/>
</dbReference>
<accession>A0ABM1VVN8</accession>
<reference evidence="3" key="1">
    <citation type="submission" date="2025-08" db="UniProtKB">
        <authorList>
            <consortium name="RefSeq"/>
        </authorList>
    </citation>
    <scope>IDENTIFICATION</scope>
</reference>
<organism evidence="2 3">
    <name type="scientific">Aplysia californica</name>
    <name type="common">California sea hare</name>
    <dbReference type="NCBI Taxonomy" id="6500"/>
    <lineage>
        <taxon>Eukaryota</taxon>
        <taxon>Metazoa</taxon>
        <taxon>Spiralia</taxon>
        <taxon>Lophotrochozoa</taxon>
        <taxon>Mollusca</taxon>
        <taxon>Gastropoda</taxon>
        <taxon>Heterobranchia</taxon>
        <taxon>Euthyneura</taxon>
        <taxon>Tectipleura</taxon>
        <taxon>Aplysiida</taxon>
        <taxon>Aplysioidea</taxon>
        <taxon>Aplysiidae</taxon>
        <taxon>Aplysia</taxon>
    </lineage>
</organism>
<feature type="region of interest" description="Disordered" evidence="1">
    <location>
        <begin position="305"/>
        <end position="339"/>
    </location>
</feature>
<feature type="compositionally biased region" description="Basic and acidic residues" evidence="1">
    <location>
        <begin position="117"/>
        <end position="129"/>
    </location>
</feature>
<name>A0ABM1VVN8_APLCA</name>
<feature type="compositionally biased region" description="Polar residues" evidence="1">
    <location>
        <begin position="325"/>
        <end position="337"/>
    </location>
</feature>
<protein>
    <submittedName>
        <fullName evidence="3">Uncharacterized protein LOC118477915</fullName>
    </submittedName>
</protein>
<evidence type="ECO:0000256" key="1">
    <source>
        <dbReference type="SAM" id="MobiDB-lite"/>
    </source>
</evidence>
<evidence type="ECO:0000313" key="2">
    <source>
        <dbReference type="Proteomes" id="UP000694888"/>
    </source>
</evidence>
<evidence type="ECO:0000313" key="3">
    <source>
        <dbReference type="RefSeq" id="XP_035826480.1"/>
    </source>
</evidence>
<feature type="compositionally biased region" description="Polar residues" evidence="1">
    <location>
        <begin position="221"/>
        <end position="241"/>
    </location>
</feature>
<dbReference type="RefSeq" id="XP_035826480.1">
    <property type="nucleotide sequence ID" value="XM_035970587.1"/>
</dbReference>
<dbReference type="GeneID" id="118477915"/>
<feature type="compositionally biased region" description="Polar residues" evidence="1">
    <location>
        <begin position="77"/>
        <end position="87"/>
    </location>
</feature>
<sequence>MHPFRKRSDSYFVYPRFQQKNPEPPFFNGNVIPLNGRFDFGSNSNLAPRLSGRDMRAAPRHSTKRLVRAAALDENTDNTPSLGCSGNLSSESSLADRSSSLTPANERRHSFSPPRTTESHCSGDVDHSRTPTISLPSAVNPDDVTIDSVENHPLSSAANPDANGNAASNLFANLEPLLPLNDGMVNIPIDPVILDSSSPQIPSSQSSHTLSVAPQALLPGSKQNSSGNIIPRSASTGNCVSLSKPVTPREQARSPSSVSNLQPAIDLSVVGVPSASHIPSPRSPADKRRHNSVFTVADAQNFHHNYSPRKFSDTGPHLQLDPAQLPNNSRRTQSYNKQSRDYFKRNLKLKDNRVKSTLRRHAMSGYQSQLPADFIDECTLEALSKEDLLVLWKKSEIDLESKLSEVLARNRRLSMAIDYLTSEPDKAREPEEV</sequence>
<gene>
    <name evidence="3" type="primary">LOC118477915</name>
</gene>